<sequence length="548" mass="61501">MRDLIPLLGLAFCRESFREKLTIHPLQEEKVFTEVEFSFTRDNSAPPKHYSTIIPNTTLYLTRCHIRSYPRAIHEVTSKLKIEELHVSLSKGDSSEFQSENSKLASPVGAFLAASFEEDEMPVEDRWKSLVGVLAGLFCISFNQLDHRSAVTPPFILPSFAEVKRPSLRKIGFLPREVACTENLTPWRKIVPTGSTHGLAVFLNNPHHIQKRSIFWSIGFDFRAGDELVFWQRAIVDVRLTSSLQLMTSTNARKKTESLLDGNLLFGITNSTTSSIADSTELSLIPSEHYSLVSEEQLFNFDGDIRFALTISWNNDQTKSSSDIRITRKSGGGQGEGSIKTTIFNPRDTAVEVMTLEVVPWWLKPSLSARRVRNCEETAYIYKAGHDADRITGQIAFGLKINAGAACTVEYDFKTAWPKWNEYPADANHGRYLPSVILFFEDATTAAPRRIFSESLLIYVPIPDFSMPYNVLCLACTVVAMAIGSIHNLTTSTLTPALNEAPQTNLGKILHFLKGCLQKVIRKQKFQKSEEPVLEEKSSEIQETAKAQ</sequence>
<accession>E4XE57</accession>
<dbReference type="PANTHER" id="PTHR12959">
    <property type="entry name" value="GPI TRANSAMIDASE COMPONENT PIG-T-RELATED"/>
    <property type="match status" value="1"/>
</dbReference>
<evidence type="ECO:0008006" key="4">
    <source>
        <dbReference type="Google" id="ProtNLM"/>
    </source>
</evidence>
<evidence type="ECO:0000313" key="3">
    <source>
        <dbReference type="Proteomes" id="UP000001307"/>
    </source>
</evidence>
<feature type="compositionally biased region" description="Basic and acidic residues" evidence="1">
    <location>
        <begin position="527"/>
        <end position="540"/>
    </location>
</feature>
<dbReference type="InParanoid" id="E4XE57"/>
<name>E4XE57_OIKDI</name>
<dbReference type="Proteomes" id="UP000001307">
    <property type="component" value="Unassembled WGS sequence"/>
</dbReference>
<dbReference type="PANTHER" id="PTHR12959:SF11">
    <property type="entry name" value="GPI TRANSAMIDASE COMPONENT PIG-T"/>
    <property type="match status" value="1"/>
</dbReference>
<dbReference type="GO" id="GO:0016255">
    <property type="term" value="P:attachment of GPI anchor to protein"/>
    <property type="evidence" value="ECO:0007669"/>
    <property type="project" value="InterPro"/>
</dbReference>
<feature type="region of interest" description="Disordered" evidence="1">
    <location>
        <begin position="527"/>
        <end position="548"/>
    </location>
</feature>
<dbReference type="InterPro" id="IPR007245">
    <property type="entry name" value="PIG-T"/>
</dbReference>
<reference evidence="2" key="1">
    <citation type="journal article" date="2010" name="Science">
        <title>Plasticity of animal genome architecture unmasked by rapid evolution of a pelagic tunicate.</title>
        <authorList>
            <person name="Denoeud F."/>
            <person name="Henriet S."/>
            <person name="Mungpakdee S."/>
            <person name="Aury J.M."/>
            <person name="Da Silva C."/>
            <person name="Brinkmann H."/>
            <person name="Mikhaleva J."/>
            <person name="Olsen L.C."/>
            <person name="Jubin C."/>
            <person name="Canestro C."/>
            <person name="Bouquet J.M."/>
            <person name="Danks G."/>
            <person name="Poulain J."/>
            <person name="Campsteijn C."/>
            <person name="Adamski M."/>
            <person name="Cross I."/>
            <person name="Yadetie F."/>
            <person name="Muffato M."/>
            <person name="Louis A."/>
            <person name="Butcher S."/>
            <person name="Tsagkogeorga G."/>
            <person name="Konrad A."/>
            <person name="Singh S."/>
            <person name="Jensen M.F."/>
            <person name="Cong E.H."/>
            <person name="Eikeseth-Otteraa H."/>
            <person name="Noel B."/>
            <person name="Anthouard V."/>
            <person name="Porcel B.M."/>
            <person name="Kachouri-Lafond R."/>
            <person name="Nishino A."/>
            <person name="Ugolini M."/>
            <person name="Chourrout P."/>
            <person name="Nishida H."/>
            <person name="Aasland R."/>
            <person name="Huzurbazar S."/>
            <person name="Westhof E."/>
            <person name="Delsuc F."/>
            <person name="Lehrach H."/>
            <person name="Reinhardt R."/>
            <person name="Weissenbach J."/>
            <person name="Roy S.W."/>
            <person name="Artiguenave F."/>
            <person name="Postlethwait J.H."/>
            <person name="Manak J.R."/>
            <person name="Thompson E.M."/>
            <person name="Jaillon O."/>
            <person name="Du Pasquier L."/>
            <person name="Boudinot P."/>
            <person name="Liberles D.A."/>
            <person name="Volff J.N."/>
            <person name="Philippe H."/>
            <person name="Lenhard B."/>
            <person name="Roest Crollius H."/>
            <person name="Wincker P."/>
            <person name="Chourrout D."/>
        </authorList>
    </citation>
    <scope>NUCLEOTIDE SEQUENCE [LARGE SCALE GENOMIC DNA]</scope>
</reference>
<dbReference type="OrthoDB" id="331263at2759"/>
<evidence type="ECO:0000256" key="1">
    <source>
        <dbReference type="SAM" id="MobiDB-lite"/>
    </source>
</evidence>
<evidence type="ECO:0000313" key="2">
    <source>
        <dbReference type="EMBL" id="CBY19447.1"/>
    </source>
</evidence>
<dbReference type="AlphaFoldDB" id="E4XE57"/>
<dbReference type="GO" id="GO:0042765">
    <property type="term" value="C:GPI-anchor transamidase complex"/>
    <property type="evidence" value="ECO:0007669"/>
    <property type="project" value="InterPro"/>
</dbReference>
<protein>
    <recommendedName>
        <fullName evidence="4">GPI transamidase component PIG-T</fullName>
    </recommendedName>
</protein>
<dbReference type="EMBL" id="FN653040">
    <property type="protein sequence ID" value="CBY19447.1"/>
    <property type="molecule type" value="Genomic_DNA"/>
</dbReference>
<proteinExistence type="predicted"/>
<dbReference type="FunCoup" id="E4XE57">
    <property type="interactions" value="181"/>
</dbReference>
<keyword evidence="3" id="KW-1185">Reference proteome</keyword>
<dbReference type="Pfam" id="PF04113">
    <property type="entry name" value="Gpi16"/>
    <property type="match status" value="2"/>
</dbReference>
<organism evidence="2">
    <name type="scientific">Oikopleura dioica</name>
    <name type="common">Tunicate</name>
    <dbReference type="NCBI Taxonomy" id="34765"/>
    <lineage>
        <taxon>Eukaryota</taxon>
        <taxon>Metazoa</taxon>
        <taxon>Chordata</taxon>
        <taxon>Tunicata</taxon>
        <taxon>Appendicularia</taxon>
        <taxon>Copelata</taxon>
        <taxon>Oikopleuridae</taxon>
        <taxon>Oikopleura</taxon>
    </lineage>
</organism>
<gene>
    <name evidence="2" type="ORF">GSOID_T00008461001</name>
</gene>